<sequence>MEWSAKTPLLWDWDNPVAAAAEEAAAAAQQRIDDGSIYSSGGSSSSVVDPTLKKEPAISPTAKNTAAAPAAGAGAGVAAIGLRLGKRTYFEDASQSSSSSSAAAAAAAAALKKAKVSQASALSSFCQVEGCNIDLSSAKDYHRKHRVCESHSKCPKVTVNGLERRFCQQCSRCGSFPEVVLGSNSALIEFHALSEFDQKKRSCRRRLSDHNARRRKPQPVAFSFSSSRLSSSFYDEGRQISFVWSKPPTDQMRPLTSSAWGGSSDKLSQMKESWIKSTKAGGVDGQQLQMSNSKLSSPFSTLCHDVDRLMPLKGPEASVTASNLGGAPDLQRALSLLSSSSWGSPDPGTASLIQFVDTNQISASQPAPSYLGNSTSAYHWHDKPLLAQQQPEIPFAANSNVSPLQEFQLLKSPYETSFFDTGRIH</sequence>
<organism evidence="12">
    <name type="scientific">Ananas comosus</name>
    <name type="common">Pineapple</name>
    <name type="synonym">Ananas ananas</name>
    <dbReference type="NCBI Taxonomy" id="4615"/>
    <lineage>
        <taxon>Eukaryota</taxon>
        <taxon>Viridiplantae</taxon>
        <taxon>Streptophyta</taxon>
        <taxon>Embryophyta</taxon>
        <taxon>Tracheophyta</taxon>
        <taxon>Spermatophyta</taxon>
        <taxon>Magnoliopsida</taxon>
        <taxon>Liliopsida</taxon>
        <taxon>Poales</taxon>
        <taxon>Bromeliaceae</taxon>
        <taxon>Bromelioideae</taxon>
        <taxon>Ananas</taxon>
    </lineage>
</organism>
<keyword evidence="2" id="KW-0479">Metal-binding</keyword>
<evidence type="ECO:0000313" key="11">
    <source>
        <dbReference type="Proteomes" id="UP000515123"/>
    </source>
</evidence>
<dbReference type="GeneID" id="109724865"/>
<dbReference type="GO" id="GO:0003677">
    <property type="term" value="F:DNA binding"/>
    <property type="evidence" value="ECO:0007669"/>
    <property type="project" value="UniProtKB-KW"/>
</dbReference>
<dbReference type="AlphaFoldDB" id="A0A6P5GL56"/>
<evidence type="ECO:0000256" key="5">
    <source>
        <dbReference type="ARBA" id="ARBA00023015"/>
    </source>
</evidence>
<evidence type="ECO:0000256" key="7">
    <source>
        <dbReference type="ARBA" id="ARBA00023163"/>
    </source>
</evidence>
<dbReference type="GO" id="GO:0008270">
    <property type="term" value="F:zinc ion binding"/>
    <property type="evidence" value="ECO:0007669"/>
    <property type="project" value="UniProtKB-KW"/>
</dbReference>
<dbReference type="InterPro" id="IPR044817">
    <property type="entry name" value="SBP-like"/>
</dbReference>
<gene>
    <name evidence="12 13" type="primary">LOC109724865</name>
</gene>
<dbReference type="PANTHER" id="PTHR31251:SF74">
    <property type="entry name" value="SQUAMOSA PROMOTER-BINDING-LIKE PROTEIN 2"/>
    <property type="match status" value="1"/>
</dbReference>
<dbReference type="RefSeq" id="XP_020109401.1">
    <property type="nucleotide sequence ID" value="XM_020253812.1"/>
</dbReference>
<keyword evidence="6" id="KW-0238">DNA-binding</keyword>
<keyword evidence="3 9" id="KW-0863">Zinc-finger</keyword>
<dbReference type="PANTHER" id="PTHR31251">
    <property type="entry name" value="SQUAMOSA PROMOTER-BINDING-LIKE PROTEIN 4"/>
    <property type="match status" value="1"/>
</dbReference>
<protein>
    <submittedName>
        <fullName evidence="12 13">Squamosa promoter-binding-like protein 11 isoform X1</fullName>
    </submittedName>
</protein>
<keyword evidence="4" id="KW-0862">Zinc</keyword>
<dbReference type="PROSITE" id="PS51141">
    <property type="entry name" value="ZF_SBP"/>
    <property type="match status" value="1"/>
</dbReference>
<evidence type="ECO:0000256" key="3">
    <source>
        <dbReference type="ARBA" id="ARBA00022771"/>
    </source>
</evidence>
<reference evidence="11" key="1">
    <citation type="journal article" date="2015" name="Nat. Genet.">
        <title>The pineapple genome and the evolution of CAM photosynthesis.</title>
        <authorList>
            <person name="Ming R."/>
            <person name="VanBuren R."/>
            <person name="Wai C.M."/>
            <person name="Tang H."/>
            <person name="Schatz M.C."/>
            <person name="Bowers J.E."/>
            <person name="Lyons E."/>
            <person name="Wang M.L."/>
            <person name="Chen J."/>
            <person name="Biggers E."/>
            <person name="Zhang J."/>
            <person name="Huang L."/>
            <person name="Zhang L."/>
            <person name="Miao W."/>
            <person name="Zhang J."/>
            <person name="Ye Z."/>
            <person name="Miao C."/>
            <person name="Lin Z."/>
            <person name="Wang H."/>
            <person name="Zhou H."/>
            <person name="Yim W.C."/>
            <person name="Priest H.D."/>
            <person name="Zheng C."/>
            <person name="Woodhouse M."/>
            <person name="Edger P.P."/>
            <person name="Guyot R."/>
            <person name="Guo H.B."/>
            <person name="Guo H."/>
            <person name="Zheng G."/>
            <person name="Singh R."/>
            <person name="Sharma A."/>
            <person name="Min X."/>
            <person name="Zheng Y."/>
            <person name="Lee H."/>
            <person name="Gurtowski J."/>
            <person name="Sedlazeck F.J."/>
            <person name="Harkess A."/>
            <person name="McKain M.R."/>
            <person name="Liao Z."/>
            <person name="Fang J."/>
            <person name="Liu J."/>
            <person name="Zhang X."/>
            <person name="Zhang Q."/>
            <person name="Hu W."/>
            <person name="Qin Y."/>
            <person name="Wang K."/>
            <person name="Chen L.Y."/>
            <person name="Shirley N."/>
            <person name="Lin Y.R."/>
            <person name="Liu L.Y."/>
            <person name="Hernandez A.G."/>
            <person name="Wright C.L."/>
            <person name="Bulone V."/>
            <person name="Tuskan G.A."/>
            <person name="Heath K."/>
            <person name="Zee F."/>
            <person name="Moore P.H."/>
            <person name="Sunkar R."/>
            <person name="Leebens-Mack J.H."/>
            <person name="Mockler T."/>
            <person name="Bennetzen J.L."/>
            <person name="Freeling M."/>
            <person name="Sankoff D."/>
            <person name="Paterson A.H."/>
            <person name="Zhu X."/>
            <person name="Yang X."/>
            <person name="Smith J.A."/>
            <person name="Cushman J.C."/>
            <person name="Paull R.E."/>
            <person name="Yu Q."/>
        </authorList>
    </citation>
    <scope>NUCLEOTIDE SEQUENCE [LARGE SCALE GENOMIC DNA]</scope>
    <source>
        <strain evidence="11">cv. F153</strain>
    </source>
</reference>
<dbReference type="Proteomes" id="UP000515123">
    <property type="component" value="Linkage group 19"/>
</dbReference>
<evidence type="ECO:0000313" key="13">
    <source>
        <dbReference type="RefSeq" id="XP_020109402.1"/>
    </source>
</evidence>
<evidence type="ECO:0000313" key="12">
    <source>
        <dbReference type="RefSeq" id="XP_020109401.1"/>
    </source>
</evidence>
<comment type="subcellular location">
    <subcellularLocation>
        <location evidence="1">Nucleus</location>
    </subcellularLocation>
</comment>
<evidence type="ECO:0000256" key="2">
    <source>
        <dbReference type="ARBA" id="ARBA00022723"/>
    </source>
</evidence>
<proteinExistence type="predicted"/>
<evidence type="ECO:0000256" key="4">
    <source>
        <dbReference type="ARBA" id="ARBA00022833"/>
    </source>
</evidence>
<dbReference type="RefSeq" id="XP_020109402.1">
    <property type="nucleotide sequence ID" value="XM_020253813.1"/>
</dbReference>
<reference evidence="12 13" key="2">
    <citation type="submission" date="2025-04" db="UniProtKB">
        <authorList>
            <consortium name="RefSeq"/>
        </authorList>
    </citation>
    <scope>IDENTIFICATION</scope>
    <source>
        <tissue evidence="12 13">Leaf</tissue>
    </source>
</reference>
<feature type="domain" description="SBP-type" evidence="10">
    <location>
        <begin position="123"/>
        <end position="217"/>
    </location>
</feature>
<dbReference type="InterPro" id="IPR036893">
    <property type="entry name" value="SBP_sf"/>
</dbReference>
<evidence type="ECO:0000256" key="6">
    <source>
        <dbReference type="ARBA" id="ARBA00023125"/>
    </source>
</evidence>
<keyword evidence="5" id="KW-0805">Transcription regulation</keyword>
<keyword evidence="8" id="KW-0539">Nucleus</keyword>
<accession>A0A6P5GL56</accession>
<name>A0A6P5GL56_ANACO</name>
<dbReference type="Pfam" id="PF03110">
    <property type="entry name" value="SBP"/>
    <property type="match status" value="2"/>
</dbReference>
<evidence type="ECO:0000256" key="1">
    <source>
        <dbReference type="ARBA" id="ARBA00004123"/>
    </source>
</evidence>
<dbReference type="SUPFAM" id="SSF103612">
    <property type="entry name" value="SBT domain"/>
    <property type="match status" value="1"/>
</dbReference>
<dbReference type="InterPro" id="IPR004333">
    <property type="entry name" value="SBP_dom"/>
</dbReference>
<dbReference type="GO" id="GO:0005634">
    <property type="term" value="C:nucleus"/>
    <property type="evidence" value="ECO:0007669"/>
    <property type="project" value="UniProtKB-SubCell"/>
</dbReference>
<evidence type="ECO:0000256" key="9">
    <source>
        <dbReference type="PROSITE-ProRule" id="PRU00470"/>
    </source>
</evidence>
<evidence type="ECO:0000259" key="10">
    <source>
        <dbReference type="PROSITE" id="PS51141"/>
    </source>
</evidence>
<keyword evidence="11" id="KW-1185">Reference proteome</keyword>
<evidence type="ECO:0000256" key="8">
    <source>
        <dbReference type="ARBA" id="ARBA00023242"/>
    </source>
</evidence>
<keyword evidence="7" id="KW-0804">Transcription</keyword>
<dbReference type="OrthoDB" id="514967at2759"/>
<dbReference type="Gene3D" id="4.10.1100.10">
    <property type="entry name" value="Transcription factor, SBP-box domain"/>
    <property type="match status" value="1"/>
</dbReference>